<protein>
    <submittedName>
        <fullName evidence="1">Uncharacterized protein</fullName>
    </submittedName>
</protein>
<evidence type="ECO:0000313" key="1">
    <source>
        <dbReference type="EMBL" id="KAL2489533.1"/>
    </source>
</evidence>
<keyword evidence="2" id="KW-1185">Reference proteome</keyword>
<accession>A0ABD1RP15</accession>
<dbReference type="Pfam" id="PF15365">
    <property type="entry name" value="PNRC"/>
    <property type="match status" value="1"/>
</dbReference>
<dbReference type="InterPro" id="IPR028322">
    <property type="entry name" value="PNRC-like_rgn"/>
</dbReference>
<gene>
    <name evidence="1" type="ORF">Fot_42825</name>
</gene>
<dbReference type="Proteomes" id="UP001604277">
    <property type="component" value="Unassembled WGS sequence"/>
</dbReference>
<dbReference type="AlphaFoldDB" id="A0ABD1RP15"/>
<dbReference type="PANTHER" id="PTHR33670:SF1">
    <property type="entry name" value="OS09G0416300 PROTEIN"/>
    <property type="match status" value="1"/>
</dbReference>
<organism evidence="1 2">
    <name type="scientific">Forsythia ovata</name>
    <dbReference type="NCBI Taxonomy" id="205694"/>
    <lineage>
        <taxon>Eukaryota</taxon>
        <taxon>Viridiplantae</taxon>
        <taxon>Streptophyta</taxon>
        <taxon>Embryophyta</taxon>
        <taxon>Tracheophyta</taxon>
        <taxon>Spermatophyta</taxon>
        <taxon>Magnoliopsida</taxon>
        <taxon>eudicotyledons</taxon>
        <taxon>Gunneridae</taxon>
        <taxon>Pentapetalae</taxon>
        <taxon>asterids</taxon>
        <taxon>lamiids</taxon>
        <taxon>Lamiales</taxon>
        <taxon>Oleaceae</taxon>
        <taxon>Forsythieae</taxon>
        <taxon>Forsythia</taxon>
    </lineage>
</organism>
<evidence type="ECO:0000313" key="2">
    <source>
        <dbReference type="Proteomes" id="UP001604277"/>
    </source>
</evidence>
<dbReference type="EMBL" id="JBFOLJ010000012">
    <property type="protein sequence ID" value="KAL2489533.1"/>
    <property type="molecule type" value="Genomic_DNA"/>
</dbReference>
<sequence length="100" mass="10883">MILQKVKILKRGEALTDVILKKEENSKIVAAVAAKNLVVPTSAGLLGPLPKMLSKQMKTYEFYAGSSYFTSPSPSSLPLPSFCQKKSLDINSNDVMSHVI</sequence>
<dbReference type="GO" id="GO:0016071">
    <property type="term" value="P:mRNA metabolic process"/>
    <property type="evidence" value="ECO:0007669"/>
    <property type="project" value="UniProtKB-ARBA"/>
</dbReference>
<dbReference type="PANTHER" id="PTHR33670">
    <property type="entry name" value="SPLICING FACTOR, PROLINE- AND GLUTAMINE-RICH-LIKE"/>
    <property type="match status" value="1"/>
</dbReference>
<proteinExistence type="predicted"/>
<reference evidence="2" key="1">
    <citation type="submission" date="2024-07" db="EMBL/GenBank/DDBJ databases">
        <title>Two chromosome-level genome assemblies of Korean endemic species Abeliophyllum distichum and Forsythia ovata (Oleaceae).</title>
        <authorList>
            <person name="Jang H."/>
        </authorList>
    </citation>
    <scope>NUCLEOTIDE SEQUENCE [LARGE SCALE GENOMIC DNA]</scope>
</reference>
<name>A0ABD1RP15_9LAMI</name>
<comment type="caution">
    <text evidence="1">The sequence shown here is derived from an EMBL/GenBank/DDBJ whole genome shotgun (WGS) entry which is preliminary data.</text>
</comment>